<keyword evidence="1" id="KW-0805">Transcription regulation</keyword>
<dbReference type="PRINTS" id="PR00032">
    <property type="entry name" value="HTHARAC"/>
</dbReference>
<dbReference type="EMBL" id="WHUV01000005">
    <property type="protein sequence ID" value="MQA56958.1"/>
    <property type="molecule type" value="Genomic_DNA"/>
</dbReference>
<dbReference type="Proteomes" id="UP000486534">
    <property type="component" value="Unassembled WGS sequence"/>
</dbReference>
<dbReference type="RefSeq" id="WP_152899423.1">
    <property type="nucleotide sequence ID" value="NZ_WHUV01000005.1"/>
</dbReference>
<dbReference type="InterPro" id="IPR009057">
    <property type="entry name" value="Homeodomain-like_sf"/>
</dbReference>
<dbReference type="InterPro" id="IPR020449">
    <property type="entry name" value="Tscrpt_reg_AraC-type_HTH"/>
</dbReference>
<organism evidence="5 6">
    <name type="scientific">Pseudomonas piscis</name>
    <dbReference type="NCBI Taxonomy" id="2614538"/>
    <lineage>
        <taxon>Bacteria</taxon>
        <taxon>Pseudomonadati</taxon>
        <taxon>Pseudomonadota</taxon>
        <taxon>Gammaproteobacteria</taxon>
        <taxon>Pseudomonadales</taxon>
        <taxon>Pseudomonadaceae</taxon>
        <taxon>Pseudomonas</taxon>
    </lineage>
</organism>
<dbReference type="InterPro" id="IPR018060">
    <property type="entry name" value="HTH_AraC"/>
</dbReference>
<evidence type="ECO:0000256" key="2">
    <source>
        <dbReference type="ARBA" id="ARBA00023125"/>
    </source>
</evidence>
<evidence type="ECO:0000256" key="3">
    <source>
        <dbReference type="ARBA" id="ARBA00023163"/>
    </source>
</evidence>
<protein>
    <submittedName>
        <fullName evidence="5">Helix-turn-helix domain-containing protein</fullName>
    </submittedName>
</protein>
<dbReference type="SUPFAM" id="SSF46689">
    <property type="entry name" value="Homeodomain-like"/>
    <property type="match status" value="1"/>
</dbReference>
<dbReference type="Pfam" id="PF12833">
    <property type="entry name" value="HTH_18"/>
    <property type="match status" value="1"/>
</dbReference>
<dbReference type="InterPro" id="IPR032687">
    <property type="entry name" value="AraC-type_N"/>
</dbReference>
<comment type="caution">
    <text evidence="5">The sequence shown here is derived from an EMBL/GenBank/DDBJ whole genome shotgun (WGS) entry which is preliminary data.</text>
</comment>
<keyword evidence="2" id="KW-0238">DNA-binding</keyword>
<proteinExistence type="predicted"/>
<dbReference type="Gene3D" id="1.10.10.60">
    <property type="entry name" value="Homeodomain-like"/>
    <property type="match status" value="1"/>
</dbReference>
<dbReference type="PANTHER" id="PTHR47894:SF1">
    <property type="entry name" value="HTH-TYPE TRANSCRIPTIONAL REGULATOR VQSM"/>
    <property type="match status" value="1"/>
</dbReference>
<feature type="domain" description="HTH araC/xylS-type" evidence="4">
    <location>
        <begin position="241"/>
        <end position="339"/>
    </location>
</feature>
<evidence type="ECO:0000256" key="1">
    <source>
        <dbReference type="ARBA" id="ARBA00023015"/>
    </source>
</evidence>
<evidence type="ECO:0000313" key="6">
    <source>
        <dbReference type="Proteomes" id="UP000486534"/>
    </source>
</evidence>
<reference evidence="5 6" key="1">
    <citation type="submission" date="2019-10" db="EMBL/GenBank/DDBJ databases">
        <title>Pseudomonas dajingensis sp. nov., isolated from the profound head ulcers of farmed Murray cod (Maccullochella peelii peelii).</title>
        <authorList>
            <person name="Liu Y."/>
        </authorList>
    </citation>
    <scope>NUCLEOTIDE SEQUENCE [LARGE SCALE GENOMIC DNA]</scope>
    <source>
        <strain evidence="5 6">MC042</strain>
    </source>
</reference>
<dbReference type="AlphaFoldDB" id="A0A7X1PU97"/>
<dbReference type="GO" id="GO:0000976">
    <property type="term" value="F:transcription cis-regulatory region binding"/>
    <property type="evidence" value="ECO:0007669"/>
    <property type="project" value="TreeGrafter"/>
</dbReference>
<dbReference type="GO" id="GO:0003700">
    <property type="term" value="F:DNA-binding transcription factor activity"/>
    <property type="evidence" value="ECO:0007669"/>
    <property type="project" value="InterPro"/>
</dbReference>
<keyword evidence="3" id="KW-0804">Transcription</keyword>
<dbReference type="Pfam" id="PF12625">
    <property type="entry name" value="Arabinose_bd"/>
    <property type="match status" value="1"/>
</dbReference>
<evidence type="ECO:0000313" key="5">
    <source>
        <dbReference type="EMBL" id="MQA56958.1"/>
    </source>
</evidence>
<dbReference type="PANTHER" id="PTHR47894">
    <property type="entry name" value="HTH-TYPE TRANSCRIPTIONAL REGULATOR GADX"/>
    <property type="match status" value="1"/>
</dbReference>
<name>A0A7X1PU97_9PSED</name>
<dbReference type="GO" id="GO:0005829">
    <property type="term" value="C:cytosol"/>
    <property type="evidence" value="ECO:0007669"/>
    <property type="project" value="TreeGrafter"/>
</dbReference>
<gene>
    <name evidence="5" type="ORF">GDH07_26920</name>
</gene>
<sequence length="351" mass="38169">MNIQSFTRGPSSALLLVNFGLERDLAQTRLLAGSGLSLEQLQDPNSLLSAAQELRLVGNLLALLGHPPGLGHEVGLRYHFSTYGLFGYGLISSATPADALRLALRFLPLTYAFAPIGYHQEPGLGVLTFGEPAVADARVRTFLLERDMAAAAVLMKEIVGQDFRLLRLTRRGAPSVQHGVDEVRGIFGLVPEFRAAHHALVFDRRLLQRPLPQANPVTVSMCEQMCAQLLERRQASQGSAAQVRLQLDAQPAGSVPDLPGMARLIHTSVRTLKRRLQEEGTSYRQLLAEQRGGRALELLANPALSLGQIAERLGFSDLSSFSQSFKRRFGVAPSVYRQSVAQEAPGHGLGL</sequence>
<accession>A0A7X1PU97</accession>
<evidence type="ECO:0000259" key="4">
    <source>
        <dbReference type="PROSITE" id="PS01124"/>
    </source>
</evidence>
<dbReference type="PROSITE" id="PS01124">
    <property type="entry name" value="HTH_ARAC_FAMILY_2"/>
    <property type="match status" value="1"/>
</dbReference>
<dbReference type="SMART" id="SM00342">
    <property type="entry name" value="HTH_ARAC"/>
    <property type="match status" value="1"/>
</dbReference>